<dbReference type="InterPro" id="IPR003593">
    <property type="entry name" value="AAA+_ATPase"/>
</dbReference>
<keyword evidence="9 10" id="KW-0131">Cell cycle</keyword>
<proteinExistence type="inferred from homology"/>
<evidence type="ECO:0000313" key="14">
    <source>
        <dbReference type="Proteomes" id="UP000243024"/>
    </source>
</evidence>
<keyword evidence="14" id="KW-1185">Reference proteome</keyword>
<evidence type="ECO:0000256" key="7">
    <source>
        <dbReference type="ARBA" id="ARBA00022840"/>
    </source>
</evidence>
<name>A0A132NCI1_HYDSH</name>
<feature type="domain" description="ABC transporter" evidence="11">
    <location>
        <begin position="2"/>
        <end position="230"/>
    </location>
</feature>
<evidence type="ECO:0000256" key="9">
    <source>
        <dbReference type="ARBA" id="ARBA00023306"/>
    </source>
</evidence>
<keyword evidence="7 10" id="KW-0067">ATP-binding</keyword>
<evidence type="ECO:0000256" key="8">
    <source>
        <dbReference type="ARBA" id="ARBA00023136"/>
    </source>
</evidence>
<organism evidence="13 14">
    <name type="scientific">Hydrogenibacillus schlegelii</name>
    <name type="common">Bacillus schlegelii</name>
    <dbReference type="NCBI Taxonomy" id="1484"/>
    <lineage>
        <taxon>Bacteria</taxon>
        <taxon>Bacillati</taxon>
        <taxon>Bacillota</taxon>
        <taxon>Bacilli</taxon>
        <taxon>Bacillales</taxon>
        <taxon>Bacillales Family X. Incertae Sedis</taxon>
        <taxon>Hydrogenibacillus</taxon>
    </lineage>
</organism>
<dbReference type="InterPro" id="IPR005286">
    <property type="entry name" value="Cell_div_FtsE"/>
</dbReference>
<reference evidence="13 14" key="1">
    <citation type="submission" date="2015-09" db="EMBL/GenBank/DDBJ databases">
        <title>Draft genome sequence of Hydrogenibacillus schlegelii DSM 2000.</title>
        <authorList>
            <person name="Hemp J."/>
        </authorList>
    </citation>
    <scope>NUCLEOTIDE SEQUENCE [LARGE SCALE GENOMIC DNA]</scope>
    <source>
        <strain evidence="13 14">MA 48</strain>
    </source>
</reference>
<evidence type="ECO:0000256" key="6">
    <source>
        <dbReference type="ARBA" id="ARBA00022741"/>
    </source>
</evidence>
<dbReference type="Pfam" id="PF00005">
    <property type="entry name" value="ABC_tran"/>
    <property type="match status" value="1"/>
</dbReference>
<reference evidence="12" key="2">
    <citation type="journal article" date="2021" name="Microbiology">
        <title>Metagenomic Analysis of the Microbial Community in the Underground Coal Fire Area (Kemerovo Region, Russia) Revealed Predominance of Thermophilic Members of the Phyla Deinococcus-thermus, Aquificae, and Firmicutes.</title>
        <authorList>
            <person name="Kadnikov V."/>
            <person name="Mardanov A.V."/>
            <person name="Beletsky A.V."/>
            <person name="Karnachuk O.V."/>
            <person name="Ravin N.V."/>
        </authorList>
    </citation>
    <scope>NUCLEOTIDE SEQUENCE</scope>
    <source>
        <strain evidence="12">RBS10-49</strain>
    </source>
</reference>
<dbReference type="AlphaFoldDB" id="A0A132NCI1"/>
<dbReference type="EMBL" id="JXBB01000055">
    <property type="protein sequence ID" value="OAR03574.1"/>
    <property type="molecule type" value="Genomic_DNA"/>
</dbReference>
<dbReference type="EMBL" id="JAHHQF010000037">
    <property type="protein sequence ID" value="MBT9281212.1"/>
    <property type="molecule type" value="Genomic_DNA"/>
</dbReference>
<accession>A0A132NCI1</accession>
<dbReference type="PANTHER" id="PTHR24220">
    <property type="entry name" value="IMPORT ATP-BINDING PROTEIN"/>
    <property type="match status" value="1"/>
</dbReference>
<gene>
    <name evidence="10 12" type="primary">ftsE</name>
    <name evidence="12" type="ORF">KM312_00855</name>
    <name evidence="13" type="ORF">SA87_02770</name>
</gene>
<keyword evidence="6 10" id="KW-0547">Nucleotide-binding</keyword>
<comment type="subunit">
    <text evidence="10">Homodimer. Forms a membrane-associated complex with FtsX.</text>
</comment>
<evidence type="ECO:0000256" key="4">
    <source>
        <dbReference type="ARBA" id="ARBA00022475"/>
    </source>
</evidence>
<protein>
    <recommendedName>
        <fullName evidence="2 10">Cell division ATP-binding protein FtsE</fullName>
    </recommendedName>
</protein>
<evidence type="ECO:0000256" key="2">
    <source>
        <dbReference type="ARBA" id="ARBA00020019"/>
    </source>
</evidence>
<evidence type="ECO:0000256" key="1">
    <source>
        <dbReference type="ARBA" id="ARBA00005417"/>
    </source>
</evidence>
<dbReference type="PANTHER" id="PTHR24220:SF470">
    <property type="entry name" value="CELL DIVISION ATP-BINDING PROTEIN FTSE"/>
    <property type="match status" value="1"/>
</dbReference>
<dbReference type="GO" id="GO:0016887">
    <property type="term" value="F:ATP hydrolysis activity"/>
    <property type="evidence" value="ECO:0007669"/>
    <property type="project" value="InterPro"/>
</dbReference>
<dbReference type="PROSITE" id="PS50893">
    <property type="entry name" value="ABC_TRANSPORTER_2"/>
    <property type="match status" value="1"/>
</dbReference>
<dbReference type="InterPro" id="IPR017871">
    <property type="entry name" value="ABC_transporter-like_CS"/>
</dbReference>
<comment type="caution">
    <text evidence="13">The sequence shown here is derived from an EMBL/GenBank/DDBJ whole genome shotgun (WGS) entry which is preliminary data.</text>
</comment>
<dbReference type="InterPro" id="IPR003439">
    <property type="entry name" value="ABC_transporter-like_ATP-bd"/>
</dbReference>
<dbReference type="RefSeq" id="WP_066441203.1">
    <property type="nucleotide sequence ID" value="NZ_CBCSAS010000002.1"/>
</dbReference>
<evidence type="ECO:0000313" key="12">
    <source>
        <dbReference type="EMBL" id="MBT9281212.1"/>
    </source>
</evidence>
<keyword evidence="5 10" id="KW-0132">Cell division</keyword>
<dbReference type="SMART" id="SM00382">
    <property type="entry name" value="AAA"/>
    <property type="match status" value="1"/>
</dbReference>
<comment type="function">
    <text evidence="10">Part of the ABC transporter FtsEX involved in cellular division.</text>
</comment>
<comment type="similarity">
    <text evidence="1 10">Belongs to the ABC transporter superfamily.</text>
</comment>
<keyword evidence="8 10" id="KW-0472">Membrane</keyword>
<keyword evidence="3" id="KW-0813">Transport</keyword>
<dbReference type="Proteomes" id="UP000748108">
    <property type="component" value="Unassembled WGS sequence"/>
</dbReference>
<evidence type="ECO:0000256" key="10">
    <source>
        <dbReference type="RuleBase" id="RU365094"/>
    </source>
</evidence>
<keyword evidence="4 10" id="KW-1003">Cell membrane</keyword>
<evidence type="ECO:0000256" key="5">
    <source>
        <dbReference type="ARBA" id="ARBA00022618"/>
    </source>
</evidence>
<dbReference type="GO" id="GO:0051301">
    <property type="term" value="P:cell division"/>
    <property type="evidence" value="ECO:0007669"/>
    <property type="project" value="UniProtKB-UniRule"/>
</dbReference>
<sequence length="230" mass="25773">MIEMDSVTKAYRNGVVALRDVTLSIKAGEFVYLTGPSGAGKSTWLKLVYREERPTKGTIKVGGFDLTKLKARQVPELRRSVGVVFQDYRLIDRLTVAENIAFALEVLELPEREIRRRVAELLDLVGLEAHARRFPRELSGGEQQRVAIARALAPKPKLLIADEPTGNLDEETAASIVRLLMEINAFGTTVVMATHDRALIERFPRRTIRLEGGRVAYDRPARQVREAVGR</sequence>
<evidence type="ECO:0000313" key="13">
    <source>
        <dbReference type="EMBL" id="OAR03574.1"/>
    </source>
</evidence>
<comment type="subcellular location">
    <subcellularLocation>
        <location evidence="10">Cell membrane</location>
        <topology evidence="10">Peripheral membrane protein</topology>
        <orientation evidence="10">Cytoplasmic side</orientation>
    </subcellularLocation>
</comment>
<dbReference type="GO" id="GO:0005886">
    <property type="term" value="C:plasma membrane"/>
    <property type="evidence" value="ECO:0007669"/>
    <property type="project" value="UniProtKB-SubCell"/>
</dbReference>
<evidence type="ECO:0000256" key="3">
    <source>
        <dbReference type="ARBA" id="ARBA00022448"/>
    </source>
</evidence>
<dbReference type="InterPro" id="IPR015854">
    <property type="entry name" value="ABC_transpr_LolD-like"/>
</dbReference>
<dbReference type="GO" id="GO:0005524">
    <property type="term" value="F:ATP binding"/>
    <property type="evidence" value="ECO:0007669"/>
    <property type="project" value="UniProtKB-UniRule"/>
</dbReference>
<evidence type="ECO:0000259" key="11">
    <source>
        <dbReference type="PROSITE" id="PS50893"/>
    </source>
</evidence>
<dbReference type="Proteomes" id="UP000243024">
    <property type="component" value="Unassembled WGS sequence"/>
</dbReference>
<dbReference type="SUPFAM" id="SSF52540">
    <property type="entry name" value="P-loop containing nucleoside triphosphate hydrolases"/>
    <property type="match status" value="1"/>
</dbReference>
<dbReference type="FunFam" id="3.40.50.300:FF:000056">
    <property type="entry name" value="Cell division ATP-binding protein FtsE"/>
    <property type="match status" value="1"/>
</dbReference>
<dbReference type="Gene3D" id="3.40.50.300">
    <property type="entry name" value="P-loop containing nucleotide triphosphate hydrolases"/>
    <property type="match status" value="1"/>
</dbReference>
<dbReference type="NCBIfam" id="TIGR02673">
    <property type="entry name" value="FtsE"/>
    <property type="match status" value="1"/>
</dbReference>
<dbReference type="GO" id="GO:0022857">
    <property type="term" value="F:transmembrane transporter activity"/>
    <property type="evidence" value="ECO:0007669"/>
    <property type="project" value="TreeGrafter"/>
</dbReference>
<dbReference type="PROSITE" id="PS00211">
    <property type="entry name" value="ABC_TRANSPORTER_1"/>
    <property type="match status" value="1"/>
</dbReference>
<dbReference type="STRING" id="1484.SA87_02770"/>
<dbReference type="InterPro" id="IPR027417">
    <property type="entry name" value="P-loop_NTPase"/>
</dbReference>